<keyword evidence="3" id="KW-0472">Membrane</keyword>
<dbReference type="Proteomes" id="UP000199701">
    <property type="component" value="Unassembled WGS sequence"/>
</dbReference>
<keyword evidence="1" id="KW-0175">Coiled coil</keyword>
<dbReference type="STRING" id="99656.SAMN05421659_102118"/>
<dbReference type="GO" id="GO:0051301">
    <property type="term" value="P:cell division"/>
    <property type="evidence" value="ECO:0007669"/>
    <property type="project" value="UniProtKB-KW"/>
</dbReference>
<evidence type="ECO:0000313" key="5">
    <source>
        <dbReference type="Proteomes" id="UP000199701"/>
    </source>
</evidence>
<accession>A0A1I0MTD6</accession>
<dbReference type="OrthoDB" id="2051525at2"/>
<dbReference type="AlphaFoldDB" id="A0A1I0MTD6"/>
<keyword evidence="3" id="KW-1133">Transmembrane helix</keyword>
<evidence type="ECO:0000256" key="2">
    <source>
        <dbReference type="SAM" id="MobiDB-lite"/>
    </source>
</evidence>
<dbReference type="EMBL" id="FOJI01000002">
    <property type="protein sequence ID" value="SEV91714.1"/>
    <property type="molecule type" value="Genomic_DNA"/>
</dbReference>
<keyword evidence="5" id="KW-1185">Reference proteome</keyword>
<evidence type="ECO:0000256" key="3">
    <source>
        <dbReference type="SAM" id="Phobius"/>
    </source>
</evidence>
<feature type="compositionally biased region" description="Basic and acidic residues" evidence="2">
    <location>
        <begin position="35"/>
        <end position="55"/>
    </location>
</feature>
<sequence>MSQNNYRKNNSKSEAYVYGNTVRKLSVAMPVTKPQKRDKADDDQEKREQRQHHKEMEKAHKINFLYTVAVVGVLAFIFTVCVQYLELQSAVKSNSAEVSKLELQLSKLTDQNDMTELEANSSIDYDSIINIAINELGMKFPSKNQVFDYASKESEYVETYGKKIPAVK</sequence>
<proteinExistence type="predicted"/>
<keyword evidence="4" id="KW-0132">Cell division</keyword>
<reference evidence="4 5" key="1">
    <citation type="submission" date="2016-10" db="EMBL/GenBank/DDBJ databases">
        <authorList>
            <person name="de Groot N.N."/>
        </authorList>
    </citation>
    <scope>NUCLEOTIDE SEQUENCE [LARGE SCALE GENOMIC DNA]</scope>
    <source>
        <strain evidence="4 5">DSM 9179</strain>
    </source>
</reference>
<feature type="region of interest" description="Disordered" evidence="2">
    <location>
        <begin position="27"/>
        <end position="55"/>
    </location>
</feature>
<evidence type="ECO:0000256" key="1">
    <source>
        <dbReference type="SAM" id="Coils"/>
    </source>
</evidence>
<name>A0A1I0MTD6_9FIRM</name>
<feature type="coiled-coil region" evidence="1">
    <location>
        <begin position="91"/>
        <end position="118"/>
    </location>
</feature>
<protein>
    <submittedName>
        <fullName evidence="4">Cell division protein FtsL</fullName>
    </submittedName>
</protein>
<gene>
    <name evidence="4" type="ORF">SAMN05421659_102118</name>
</gene>
<keyword evidence="3" id="KW-0812">Transmembrane</keyword>
<feature type="transmembrane region" description="Helical" evidence="3">
    <location>
        <begin position="64"/>
        <end position="85"/>
    </location>
</feature>
<evidence type="ECO:0000313" key="4">
    <source>
        <dbReference type="EMBL" id="SEV91714.1"/>
    </source>
</evidence>
<organism evidence="4 5">
    <name type="scientific">[Clostridium] fimetarium</name>
    <dbReference type="NCBI Taxonomy" id="99656"/>
    <lineage>
        <taxon>Bacteria</taxon>
        <taxon>Bacillati</taxon>
        <taxon>Bacillota</taxon>
        <taxon>Clostridia</taxon>
        <taxon>Lachnospirales</taxon>
        <taxon>Lachnospiraceae</taxon>
    </lineage>
</organism>
<dbReference type="RefSeq" id="WP_092450453.1">
    <property type="nucleotide sequence ID" value="NZ_FOJI01000002.1"/>
</dbReference>
<keyword evidence="4" id="KW-0131">Cell cycle</keyword>